<dbReference type="GO" id="GO:0005778">
    <property type="term" value="C:peroxisomal membrane"/>
    <property type="evidence" value="ECO:0007669"/>
    <property type="project" value="TreeGrafter"/>
</dbReference>
<evidence type="ECO:0000256" key="4">
    <source>
        <dbReference type="ARBA" id="ARBA00023136"/>
    </source>
</evidence>
<evidence type="ECO:0000256" key="6">
    <source>
        <dbReference type="ARBA" id="ARBA00025707"/>
    </source>
</evidence>
<dbReference type="Pfam" id="PF01553">
    <property type="entry name" value="Acyltransferase"/>
    <property type="match status" value="1"/>
</dbReference>
<evidence type="ECO:0000313" key="11">
    <source>
        <dbReference type="Proteomes" id="UP001152622"/>
    </source>
</evidence>
<dbReference type="SUPFAM" id="SSF69593">
    <property type="entry name" value="Glycerol-3-phosphate (1)-acyltransferase"/>
    <property type="match status" value="1"/>
</dbReference>
<dbReference type="InterPro" id="IPR045520">
    <property type="entry name" value="GPAT/DHAPAT_C"/>
</dbReference>
<comment type="similarity">
    <text evidence="2 7">Belongs to the GPAT/DAPAT family.</text>
</comment>
<dbReference type="InterPro" id="IPR041728">
    <property type="entry name" value="GPAT/DHAPAT_LPLAT"/>
</dbReference>
<organism evidence="10 11">
    <name type="scientific">Synaphobranchus kaupii</name>
    <name type="common">Kaup's arrowtooth eel</name>
    <dbReference type="NCBI Taxonomy" id="118154"/>
    <lineage>
        <taxon>Eukaryota</taxon>
        <taxon>Metazoa</taxon>
        <taxon>Chordata</taxon>
        <taxon>Craniata</taxon>
        <taxon>Vertebrata</taxon>
        <taxon>Euteleostomi</taxon>
        <taxon>Actinopterygii</taxon>
        <taxon>Neopterygii</taxon>
        <taxon>Teleostei</taxon>
        <taxon>Anguilliformes</taxon>
        <taxon>Synaphobranchidae</taxon>
        <taxon>Synaphobranchus</taxon>
    </lineage>
</organism>
<sequence>MAAFAEATRIFFRIIQTTHHLQNTAVPGGRTTSPASLQKKMQELATLVTPASQTDNTMDQDQYQREWPALRQTYPPGSPALTRNAERKHYTTRGTGQAVGSQDTTGSGNRTHVPGFHSAVRFRQLPRPLKTIVLQSEQLRYVINQVSKESGEATDIVQEEAVAIVEEMAHRLQLSTIRFFAFALSKAFKTLFRSVHVNEEGIQRLQQAIQEHPVVLLPSHRSYIDFLMMSYILYTYDLSLPVIAAGMDFLGMKFVGEMLRMSGAFFIRRSFGGDKLYWAVFSEYVKTMLRNGYAPIEFFLEGTRSRTCKSLTPKLGLLNIVMDPFFKGEVFDVSLVPISISYERVLEETLYARELLGVPKPKESTSGLLKARRILSEDYGSIHVYFGQPTSVRSLAQGKINRSHYNLIPRFIPRKCSEDTQSFVNDTAYSLVRRQEENMVLRPWVLIATILMQNLDGMDSELLAEQTTWLRGLAMAFGAFLDWPDQAPIAKVVSSSLALHHGLVCSSGGRVRLEEGPQETASPEEALFNRAVGVLSCASYRNQILHIFLRPALVAVALETAATSRNDDVYGSFVYLRNVFSNEFILCPGADVQDFEEGCYLLMKCGAVQMLTQDIVVTERGQSILSFLSGMLEPFLQGYQVVCRYFCEEASEGLMEKEYVPAVRSFAVKRILSDGLKCYEALSSDLQKNALAALLRLNALRKVKAADQVSLKVNKMAAKAVEDTLGGKVPVQKPVLARL</sequence>
<dbReference type="EMBL" id="JAINUF010000006">
    <property type="protein sequence ID" value="KAJ8355864.1"/>
    <property type="molecule type" value="Genomic_DNA"/>
</dbReference>
<evidence type="ECO:0000256" key="2">
    <source>
        <dbReference type="ARBA" id="ARBA00007937"/>
    </source>
</evidence>
<dbReference type="Proteomes" id="UP001152622">
    <property type="component" value="Chromosome 6"/>
</dbReference>
<keyword evidence="3 7" id="KW-0808">Transferase</keyword>
<evidence type="ECO:0000259" key="9">
    <source>
        <dbReference type="SMART" id="SM00563"/>
    </source>
</evidence>
<dbReference type="GO" id="GO:0008654">
    <property type="term" value="P:phospholipid biosynthetic process"/>
    <property type="evidence" value="ECO:0007669"/>
    <property type="project" value="TreeGrafter"/>
</dbReference>
<dbReference type="InterPro" id="IPR002123">
    <property type="entry name" value="Plipid/glycerol_acylTrfase"/>
</dbReference>
<evidence type="ECO:0000256" key="5">
    <source>
        <dbReference type="ARBA" id="ARBA00023315"/>
    </source>
</evidence>
<accession>A0A9Q1FCU0</accession>
<feature type="compositionally biased region" description="Polar residues" evidence="8">
    <location>
        <begin position="92"/>
        <end position="110"/>
    </location>
</feature>
<dbReference type="PANTHER" id="PTHR12563">
    <property type="entry name" value="GLYCEROL-3-PHOSPHATE ACYLTRANSFERASE"/>
    <property type="match status" value="1"/>
</dbReference>
<dbReference type="GO" id="GO:0006631">
    <property type="term" value="P:fatty acid metabolic process"/>
    <property type="evidence" value="ECO:0007669"/>
    <property type="project" value="TreeGrafter"/>
</dbReference>
<gene>
    <name evidence="10" type="ORF">SKAU_G00186580</name>
</gene>
<keyword evidence="11" id="KW-1185">Reference proteome</keyword>
<dbReference type="SMART" id="SM00563">
    <property type="entry name" value="PlsC"/>
    <property type="match status" value="1"/>
</dbReference>
<dbReference type="GO" id="GO:0004366">
    <property type="term" value="F:glycerol-3-phosphate O-acyltransferase activity"/>
    <property type="evidence" value="ECO:0007669"/>
    <property type="project" value="TreeGrafter"/>
</dbReference>
<protein>
    <recommendedName>
        <fullName evidence="9">Phospholipid/glycerol acyltransferase domain-containing protein</fullName>
    </recommendedName>
</protein>
<evidence type="ECO:0000256" key="1">
    <source>
        <dbReference type="ARBA" id="ARBA00004370"/>
    </source>
</evidence>
<dbReference type="Pfam" id="PF19277">
    <property type="entry name" value="GPAT_C"/>
    <property type="match status" value="1"/>
</dbReference>
<dbReference type="GO" id="GO:0008611">
    <property type="term" value="P:ether lipid biosynthetic process"/>
    <property type="evidence" value="ECO:0007669"/>
    <property type="project" value="TreeGrafter"/>
</dbReference>
<keyword evidence="4" id="KW-0472">Membrane</keyword>
<reference evidence="10" key="1">
    <citation type="journal article" date="2023" name="Science">
        <title>Genome structures resolve the early diversification of teleost fishes.</title>
        <authorList>
            <person name="Parey E."/>
            <person name="Louis A."/>
            <person name="Montfort J."/>
            <person name="Bouchez O."/>
            <person name="Roques C."/>
            <person name="Iampietro C."/>
            <person name="Lluch J."/>
            <person name="Castinel A."/>
            <person name="Donnadieu C."/>
            <person name="Desvignes T."/>
            <person name="Floi Bucao C."/>
            <person name="Jouanno E."/>
            <person name="Wen M."/>
            <person name="Mejri S."/>
            <person name="Dirks R."/>
            <person name="Jansen H."/>
            <person name="Henkel C."/>
            <person name="Chen W.J."/>
            <person name="Zahm M."/>
            <person name="Cabau C."/>
            <person name="Klopp C."/>
            <person name="Thompson A.W."/>
            <person name="Robinson-Rechavi M."/>
            <person name="Braasch I."/>
            <person name="Lecointre G."/>
            <person name="Bobe J."/>
            <person name="Postlethwait J.H."/>
            <person name="Berthelot C."/>
            <person name="Roest Crollius H."/>
            <person name="Guiguen Y."/>
        </authorList>
    </citation>
    <scope>NUCLEOTIDE SEQUENCE</scope>
    <source>
        <strain evidence="10">WJC10195</strain>
    </source>
</reference>
<comment type="caution">
    <text evidence="10">The sequence shown here is derived from an EMBL/GenBank/DDBJ whole genome shotgun (WGS) entry which is preliminary data.</text>
</comment>
<dbReference type="GO" id="GO:0019432">
    <property type="term" value="P:triglyceride biosynthetic process"/>
    <property type="evidence" value="ECO:0007669"/>
    <property type="project" value="TreeGrafter"/>
</dbReference>
<name>A0A9Q1FCU0_SYNKA</name>
<keyword evidence="5 7" id="KW-0012">Acyltransferase</keyword>
<comment type="subcellular location">
    <subcellularLocation>
        <location evidence="1">Membrane</location>
    </subcellularLocation>
</comment>
<dbReference type="CDD" id="cd07993">
    <property type="entry name" value="LPLAT_DHAPAT-like"/>
    <property type="match status" value="1"/>
</dbReference>
<dbReference type="AlphaFoldDB" id="A0A9Q1FCU0"/>
<comment type="pathway">
    <text evidence="6">Phospholipid metabolism.</text>
</comment>
<evidence type="ECO:0000256" key="8">
    <source>
        <dbReference type="SAM" id="MobiDB-lite"/>
    </source>
</evidence>
<feature type="domain" description="Phospholipid/glycerol acyltransferase" evidence="9">
    <location>
        <begin position="214"/>
        <end position="343"/>
    </location>
</feature>
<evidence type="ECO:0000313" key="10">
    <source>
        <dbReference type="EMBL" id="KAJ8355864.1"/>
    </source>
</evidence>
<feature type="region of interest" description="Disordered" evidence="8">
    <location>
        <begin position="90"/>
        <end position="112"/>
    </location>
</feature>
<dbReference type="PIRSF" id="PIRSF000437">
    <property type="entry name" value="GPAT_DHAPAT"/>
    <property type="match status" value="1"/>
</dbReference>
<dbReference type="PANTHER" id="PTHR12563:SF20">
    <property type="entry name" value="DIHYDROXYACETONE PHOSPHATE ACYLTRANSFERASE"/>
    <property type="match status" value="1"/>
</dbReference>
<dbReference type="OrthoDB" id="10255570at2759"/>
<evidence type="ECO:0000256" key="7">
    <source>
        <dbReference type="PIRNR" id="PIRNR000437"/>
    </source>
</evidence>
<dbReference type="GO" id="GO:0031966">
    <property type="term" value="C:mitochondrial membrane"/>
    <property type="evidence" value="ECO:0007669"/>
    <property type="project" value="TreeGrafter"/>
</dbReference>
<dbReference type="InterPro" id="IPR022284">
    <property type="entry name" value="GPAT/DHAPAT"/>
</dbReference>
<proteinExistence type="inferred from homology"/>
<evidence type="ECO:0000256" key="3">
    <source>
        <dbReference type="ARBA" id="ARBA00022679"/>
    </source>
</evidence>
<dbReference type="GO" id="GO:0016287">
    <property type="term" value="F:glycerone-phosphate O-acyltransferase activity"/>
    <property type="evidence" value="ECO:0007669"/>
    <property type="project" value="TreeGrafter"/>
</dbReference>